<organism evidence="1 2">
    <name type="scientific">Acaulospora colombiana</name>
    <dbReference type="NCBI Taxonomy" id="27376"/>
    <lineage>
        <taxon>Eukaryota</taxon>
        <taxon>Fungi</taxon>
        <taxon>Fungi incertae sedis</taxon>
        <taxon>Mucoromycota</taxon>
        <taxon>Glomeromycotina</taxon>
        <taxon>Glomeromycetes</taxon>
        <taxon>Diversisporales</taxon>
        <taxon>Acaulosporaceae</taxon>
        <taxon>Acaulospora</taxon>
    </lineage>
</organism>
<sequence>MFKVGLKEYSGNVRLSLKKVTSRNFTTIKYLPDITTIREERRFILRRNEASFSTSSVTHNDPFGSPFGSFPNTPLPVTRPNQGFTRGLQDSDSFKSEGPLRENSQTKTELKSLIGQETQIPQADFVDKEKVETASETNKSKAASWRLDKTTIQKLVDGIDEHGEDWEFLSTEVFNGNISPHSLENKWTFLRKKYPPKIQSPSRVYPYWTTKETEKLISAIDLHGVEWDKISIEVFNRTRSPRQCRSKWDNLQKKPFFQEERLEPDGKPTKALKREVSLRKENNHEPPALGGILQDQWSKVAYALGRRFVKLEINFVSPQELPWTREENIILFKVIKEHGINWDEISKAIPKRSVESVRERMGNTTSWTKEEVEKFEEAYNLYQNDWDRVSKHIKTKTPGLCWSYWRTITGADILEFHASEKSGSNVHRAALKATFSDSKTIELSFIRYNTVDAFVLENEVSKYKSQRES</sequence>
<gene>
    <name evidence="1" type="ORF">ACOLOM_LOCUS6415</name>
</gene>
<accession>A0ACA9MRH1</accession>
<proteinExistence type="predicted"/>
<protein>
    <submittedName>
        <fullName evidence="1">13549_t:CDS:1</fullName>
    </submittedName>
</protein>
<dbReference type="Proteomes" id="UP000789525">
    <property type="component" value="Unassembled WGS sequence"/>
</dbReference>
<name>A0ACA9MRH1_9GLOM</name>
<keyword evidence="2" id="KW-1185">Reference proteome</keyword>
<evidence type="ECO:0000313" key="1">
    <source>
        <dbReference type="EMBL" id="CAG8593517.1"/>
    </source>
</evidence>
<dbReference type="EMBL" id="CAJVPT010013160">
    <property type="protein sequence ID" value="CAG8593517.1"/>
    <property type="molecule type" value="Genomic_DNA"/>
</dbReference>
<comment type="caution">
    <text evidence="1">The sequence shown here is derived from an EMBL/GenBank/DDBJ whole genome shotgun (WGS) entry which is preliminary data.</text>
</comment>
<reference evidence="1" key="1">
    <citation type="submission" date="2021-06" db="EMBL/GenBank/DDBJ databases">
        <authorList>
            <person name="Kallberg Y."/>
            <person name="Tangrot J."/>
            <person name="Rosling A."/>
        </authorList>
    </citation>
    <scope>NUCLEOTIDE SEQUENCE</scope>
    <source>
        <strain evidence="1">CL356</strain>
    </source>
</reference>
<evidence type="ECO:0000313" key="2">
    <source>
        <dbReference type="Proteomes" id="UP000789525"/>
    </source>
</evidence>